<accession>A0A9N9QRX7</accession>
<proteinExistence type="inferred from homology"/>
<dbReference type="OrthoDB" id="411064at2759"/>
<evidence type="ECO:0000256" key="5">
    <source>
        <dbReference type="ARBA" id="ARBA00044973"/>
    </source>
</evidence>
<dbReference type="GO" id="GO:0018773">
    <property type="term" value="F:acetylpyruvate hydrolase activity"/>
    <property type="evidence" value="ECO:0007669"/>
    <property type="project" value="TreeGrafter"/>
</dbReference>
<keyword evidence="8" id="KW-1185">Reference proteome</keyword>
<evidence type="ECO:0000256" key="4">
    <source>
        <dbReference type="ARBA" id="ARBA00044911"/>
    </source>
</evidence>
<dbReference type="InterPro" id="IPR036663">
    <property type="entry name" value="Fumarylacetoacetase_C_sf"/>
</dbReference>
<dbReference type="EC" id="5.3.2.2" evidence="5"/>
<dbReference type="GO" id="GO:0050163">
    <property type="term" value="F:oxaloacetate tautomerase activity"/>
    <property type="evidence" value="ECO:0007669"/>
    <property type="project" value="UniProtKB-EC"/>
</dbReference>
<evidence type="ECO:0000256" key="2">
    <source>
        <dbReference type="ARBA" id="ARBA00022723"/>
    </source>
</evidence>
<dbReference type="Pfam" id="PF01557">
    <property type="entry name" value="FAA_hydrolase"/>
    <property type="match status" value="1"/>
</dbReference>
<dbReference type="GO" id="GO:0046872">
    <property type="term" value="F:metal ion binding"/>
    <property type="evidence" value="ECO:0007669"/>
    <property type="project" value="UniProtKB-KW"/>
</dbReference>
<dbReference type="InterPro" id="IPR011234">
    <property type="entry name" value="Fumarylacetoacetase-like_C"/>
</dbReference>
<keyword evidence="2" id="KW-0479">Metal-binding</keyword>
<evidence type="ECO:0000256" key="1">
    <source>
        <dbReference type="ARBA" id="ARBA00010211"/>
    </source>
</evidence>
<dbReference type="Gene3D" id="3.90.850.10">
    <property type="entry name" value="Fumarylacetoacetase-like, C-terminal domain"/>
    <property type="match status" value="1"/>
</dbReference>
<dbReference type="GO" id="GO:0005739">
    <property type="term" value="C:mitochondrion"/>
    <property type="evidence" value="ECO:0007669"/>
    <property type="project" value="TreeGrafter"/>
</dbReference>
<evidence type="ECO:0000313" key="8">
    <source>
        <dbReference type="Proteomes" id="UP001152799"/>
    </source>
</evidence>
<dbReference type="SUPFAM" id="SSF56529">
    <property type="entry name" value="FAH"/>
    <property type="match status" value="1"/>
</dbReference>
<protein>
    <recommendedName>
        <fullName evidence="5">oxaloacetate tautomerase</fullName>
        <ecNumber evidence="5">5.3.2.2</ecNumber>
    </recommendedName>
    <alternativeName>
        <fullName evidence="3">Fumarylacetoacetate hydrolase domain-containing protein 1</fullName>
    </alternativeName>
</protein>
<dbReference type="EMBL" id="OU892284">
    <property type="protein sequence ID" value="CAG9772658.1"/>
    <property type="molecule type" value="Genomic_DNA"/>
</dbReference>
<gene>
    <name evidence="7" type="ORF">CEUTPL_LOCUS13064</name>
</gene>
<dbReference type="AlphaFoldDB" id="A0A9N9QRX7"/>
<comment type="similarity">
    <text evidence="1">Belongs to the FAH family.</text>
</comment>
<evidence type="ECO:0000313" key="7">
    <source>
        <dbReference type="EMBL" id="CAG9772658.1"/>
    </source>
</evidence>
<feature type="domain" description="Fumarylacetoacetase-like C-terminal" evidence="6">
    <location>
        <begin position="13"/>
        <end position="209"/>
    </location>
</feature>
<sequence length="212" mass="23217">MGSVENFVTSGKKCIGIASNYYSFLKAINKTKSDVPGIFLKPTSSYITEGQKIVIPKGFTTVNEEIELGVIIGKKCKNVSEQEAMDYVGGYCAALDMTAACQMKPQGSWTLAKAFDTACPVSRFIPKEKIPDPHNVNLWLKVNGEEWQNENTSDLVFKVPYLISYLSKYFTLEPGDLIVTGSPAGVRAVKKGDIIEAGLQGIVSVKFEVDEE</sequence>
<comment type="catalytic activity">
    <reaction evidence="4">
        <text>oxaloacetate = enol-oxaloacetate</text>
        <dbReference type="Rhea" id="RHEA:16021"/>
        <dbReference type="ChEBI" id="CHEBI:16452"/>
        <dbReference type="ChEBI" id="CHEBI:17479"/>
        <dbReference type="EC" id="5.3.2.2"/>
    </reaction>
    <physiologicalReaction direction="right-to-left" evidence="4">
        <dbReference type="Rhea" id="RHEA:16023"/>
    </physiologicalReaction>
</comment>
<dbReference type="PANTHER" id="PTHR11820:SF7">
    <property type="entry name" value="ACYLPYRUVASE FAHD1, MITOCHONDRIAL"/>
    <property type="match status" value="1"/>
</dbReference>
<name>A0A9N9QRX7_9CUCU</name>
<organism evidence="7 8">
    <name type="scientific">Ceutorhynchus assimilis</name>
    <name type="common">cabbage seed weevil</name>
    <dbReference type="NCBI Taxonomy" id="467358"/>
    <lineage>
        <taxon>Eukaryota</taxon>
        <taxon>Metazoa</taxon>
        <taxon>Ecdysozoa</taxon>
        <taxon>Arthropoda</taxon>
        <taxon>Hexapoda</taxon>
        <taxon>Insecta</taxon>
        <taxon>Pterygota</taxon>
        <taxon>Neoptera</taxon>
        <taxon>Endopterygota</taxon>
        <taxon>Coleoptera</taxon>
        <taxon>Polyphaga</taxon>
        <taxon>Cucujiformia</taxon>
        <taxon>Curculionidae</taxon>
        <taxon>Ceutorhynchinae</taxon>
        <taxon>Ceutorhynchus</taxon>
    </lineage>
</organism>
<evidence type="ECO:0000259" key="6">
    <source>
        <dbReference type="Pfam" id="PF01557"/>
    </source>
</evidence>
<dbReference type="Proteomes" id="UP001152799">
    <property type="component" value="Chromosome 8"/>
</dbReference>
<evidence type="ECO:0000256" key="3">
    <source>
        <dbReference type="ARBA" id="ARBA00042340"/>
    </source>
</evidence>
<reference evidence="7" key="1">
    <citation type="submission" date="2022-01" db="EMBL/GenBank/DDBJ databases">
        <authorList>
            <person name="King R."/>
        </authorList>
    </citation>
    <scope>NUCLEOTIDE SEQUENCE</scope>
</reference>
<dbReference type="PANTHER" id="PTHR11820">
    <property type="entry name" value="ACYLPYRUVASE"/>
    <property type="match status" value="1"/>
</dbReference>